<name>A0A4D9ENE8_9SAUR</name>
<keyword evidence="1" id="KW-0371">Homeobox</keyword>
<evidence type="ECO:0000313" key="2">
    <source>
        <dbReference type="Proteomes" id="UP000297703"/>
    </source>
</evidence>
<comment type="caution">
    <text evidence="1">The sequence shown here is derived from an EMBL/GenBank/DDBJ whole genome shotgun (WGS) entry which is preliminary data.</text>
</comment>
<proteinExistence type="predicted"/>
<sequence>MQLVKRNTEESVLGLTPTLLYFTSFQTTATCHFIPTVWVSSLLFVSHLYSQGQYKLRCWSSLTVKSLDCTAKKDTLKSEKSSGLPTSRDLERQLHALVYSYTAVWEALTTCY</sequence>
<keyword evidence="1" id="KW-0238">DNA-binding</keyword>
<reference evidence="1 2" key="2">
    <citation type="submission" date="2019-04" db="EMBL/GenBank/DDBJ databases">
        <title>The genome sequence of big-headed turtle.</title>
        <authorList>
            <person name="Gong S."/>
        </authorList>
    </citation>
    <scope>NUCLEOTIDE SEQUENCE [LARGE SCALE GENOMIC DNA]</scope>
    <source>
        <strain evidence="1">DO16091913</strain>
        <tissue evidence="1">Muscle</tissue>
    </source>
</reference>
<evidence type="ECO:0000313" key="1">
    <source>
        <dbReference type="EMBL" id="TFK12941.1"/>
    </source>
</evidence>
<dbReference type="AlphaFoldDB" id="A0A4D9ENE8"/>
<dbReference type="EMBL" id="QXTE01000018">
    <property type="protein sequence ID" value="TFK12941.1"/>
    <property type="molecule type" value="Genomic_DNA"/>
</dbReference>
<accession>A0A4D9ENE8</accession>
<dbReference type="GO" id="GO:0003677">
    <property type="term" value="F:DNA binding"/>
    <property type="evidence" value="ECO:0007669"/>
    <property type="project" value="UniProtKB-KW"/>
</dbReference>
<reference evidence="1 2" key="1">
    <citation type="submission" date="2019-04" db="EMBL/GenBank/DDBJ databases">
        <title>Draft genome of the big-headed turtle Platysternon megacephalum.</title>
        <authorList>
            <person name="Gong S."/>
        </authorList>
    </citation>
    <scope>NUCLEOTIDE SEQUENCE [LARGE SCALE GENOMIC DNA]</scope>
    <source>
        <strain evidence="1">DO16091913</strain>
        <tissue evidence="1">Muscle</tissue>
    </source>
</reference>
<gene>
    <name evidence="1" type="ORF">DR999_PMT03770</name>
</gene>
<protein>
    <submittedName>
        <fullName evidence="1">Homeobox protein Nkx-2.1</fullName>
    </submittedName>
</protein>
<organism evidence="1 2">
    <name type="scientific">Platysternon megacephalum</name>
    <name type="common">big-headed turtle</name>
    <dbReference type="NCBI Taxonomy" id="55544"/>
    <lineage>
        <taxon>Eukaryota</taxon>
        <taxon>Metazoa</taxon>
        <taxon>Chordata</taxon>
        <taxon>Craniata</taxon>
        <taxon>Vertebrata</taxon>
        <taxon>Euteleostomi</taxon>
        <taxon>Archelosauria</taxon>
        <taxon>Testudinata</taxon>
        <taxon>Testudines</taxon>
        <taxon>Cryptodira</taxon>
        <taxon>Durocryptodira</taxon>
        <taxon>Testudinoidea</taxon>
        <taxon>Platysternidae</taxon>
        <taxon>Platysternon</taxon>
    </lineage>
</organism>
<dbReference type="Proteomes" id="UP000297703">
    <property type="component" value="Unassembled WGS sequence"/>
</dbReference>
<keyword evidence="2" id="KW-1185">Reference proteome</keyword>